<dbReference type="GO" id="GO:0000160">
    <property type="term" value="P:phosphorelay signal transduction system"/>
    <property type="evidence" value="ECO:0007669"/>
    <property type="project" value="InterPro"/>
</dbReference>
<evidence type="ECO:0000313" key="4">
    <source>
        <dbReference type="Proteomes" id="UP000434101"/>
    </source>
</evidence>
<dbReference type="PROSITE" id="PS50110">
    <property type="entry name" value="RESPONSE_REGULATORY"/>
    <property type="match status" value="1"/>
</dbReference>
<accession>A0A6B0VQW8</accession>
<keyword evidence="4" id="KW-1185">Reference proteome</keyword>
<sequence>MIDRSKTADPANVLLVEPADETARLARTAFSNDGSKTTIHTVSDGEAALEFLHRCGEYADAPRPCLVILRLDLPDSGPDGTAVLEEMRQATTLARIPVVVTVDSPTPDTASALYQLGANAVVSTPADSDSLLETLELVAQFWIDTARLPNRNDRC</sequence>
<gene>
    <name evidence="3" type="ORF">GS429_15310</name>
</gene>
<comment type="caution">
    <text evidence="1">Lacks conserved residue(s) required for the propagation of feature annotation.</text>
</comment>
<dbReference type="InterPro" id="IPR052893">
    <property type="entry name" value="TCS_response_regulator"/>
</dbReference>
<dbReference type="Pfam" id="PF00072">
    <property type="entry name" value="Response_reg"/>
    <property type="match status" value="1"/>
</dbReference>
<dbReference type="SMART" id="SM00448">
    <property type="entry name" value="REC"/>
    <property type="match status" value="1"/>
</dbReference>
<dbReference type="PANTHER" id="PTHR44520:SF2">
    <property type="entry name" value="RESPONSE REGULATOR RCP1"/>
    <property type="match status" value="1"/>
</dbReference>
<dbReference type="PANTHER" id="PTHR44520">
    <property type="entry name" value="RESPONSE REGULATOR RCP1-RELATED"/>
    <property type="match status" value="1"/>
</dbReference>
<evidence type="ECO:0000256" key="1">
    <source>
        <dbReference type="PROSITE-ProRule" id="PRU00169"/>
    </source>
</evidence>
<feature type="domain" description="Response regulatory" evidence="2">
    <location>
        <begin position="12"/>
        <end position="139"/>
    </location>
</feature>
<dbReference type="AlphaFoldDB" id="A0A6B0VQW8"/>
<dbReference type="InterPro" id="IPR011006">
    <property type="entry name" value="CheY-like_superfamily"/>
</dbReference>
<dbReference type="InterPro" id="IPR001789">
    <property type="entry name" value="Sig_transdc_resp-reg_receiver"/>
</dbReference>
<dbReference type="EMBL" id="WUYX01000050">
    <property type="protein sequence ID" value="MXV63406.1"/>
    <property type="molecule type" value="Genomic_DNA"/>
</dbReference>
<dbReference type="Gene3D" id="3.40.50.2300">
    <property type="match status" value="1"/>
</dbReference>
<protein>
    <submittedName>
        <fullName evidence="3">Response regulator</fullName>
    </submittedName>
</protein>
<proteinExistence type="predicted"/>
<comment type="caution">
    <text evidence="3">The sequence shown here is derived from an EMBL/GenBank/DDBJ whole genome shotgun (WGS) entry which is preliminary data.</text>
</comment>
<dbReference type="Proteomes" id="UP000434101">
    <property type="component" value="Unassembled WGS sequence"/>
</dbReference>
<dbReference type="SUPFAM" id="SSF52172">
    <property type="entry name" value="CheY-like"/>
    <property type="match status" value="1"/>
</dbReference>
<dbReference type="RefSeq" id="WP_160066227.1">
    <property type="nucleotide sequence ID" value="NZ_WUYX01000050.1"/>
</dbReference>
<reference evidence="3 4" key="1">
    <citation type="submission" date="2020-01" db="EMBL/GenBank/DDBJ databases">
        <title>Natronorubrum sp. JWXQ-INN 674 isolated from Inner Mongolia Autonomous Region of China.</title>
        <authorList>
            <person name="Xue Q."/>
        </authorList>
    </citation>
    <scope>NUCLEOTIDE SEQUENCE [LARGE SCALE GENOMIC DNA]</scope>
    <source>
        <strain evidence="3 4">JWXQ-INN-674</strain>
    </source>
</reference>
<evidence type="ECO:0000259" key="2">
    <source>
        <dbReference type="PROSITE" id="PS50110"/>
    </source>
</evidence>
<organism evidence="3 4">
    <name type="scientific">Natronorubrum halalkaliphilum</name>
    <dbReference type="NCBI Taxonomy" id="2691917"/>
    <lineage>
        <taxon>Archaea</taxon>
        <taxon>Methanobacteriati</taxon>
        <taxon>Methanobacteriota</taxon>
        <taxon>Stenosarchaea group</taxon>
        <taxon>Halobacteria</taxon>
        <taxon>Halobacteriales</taxon>
        <taxon>Natrialbaceae</taxon>
        <taxon>Natronorubrum</taxon>
    </lineage>
</organism>
<dbReference type="OrthoDB" id="185197at2157"/>
<name>A0A6B0VQW8_9EURY</name>
<evidence type="ECO:0000313" key="3">
    <source>
        <dbReference type="EMBL" id="MXV63406.1"/>
    </source>
</evidence>